<organism evidence="2 3">
    <name type="scientific">Sphingomonas lenta</name>
    <dbReference type="NCBI Taxonomy" id="1141887"/>
    <lineage>
        <taxon>Bacteria</taxon>
        <taxon>Pseudomonadati</taxon>
        <taxon>Pseudomonadota</taxon>
        <taxon>Alphaproteobacteria</taxon>
        <taxon>Sphingomonadales</taxon>
        <taxon>Sphingomonadaceae</taxon>
        <taxon>Sphingomonas</taxon>
    </lineage>
</organism>
<comment type="caution">
    <text evidence="2">The sequence shown here is derived from an EMBL/GenBank/DDBJ whole genome shotgun (WGS) entry which is preliminary data.</text>
</comment>
<dbReference type="UniPathway" id="UPA00917"/>
<evidence type="ECO:0000313" key="3">
    <source>
        <dbReference type="Proteomes" id="UP000218151"/>
    </source>
</evidence>
<dbReference type="AlphaFoldDB" id="A0A2A2SBV1"/>
<gene>
    <name evidence="2" type="ORF">CKY28_16060</name>
</gene>
<proteinExistence type="predicted"/>
<dbReference type="OrthoDB" id="7569374at2"/>
<accession>A0A2A2SBV1</accession>
<reference evidence="3" key="1">
    <citation type="submission" date="2017-09" db="EMBL/GenBank/DDBJ databases">
        <authorList>
            <person name="Feng G."/>
            <person name="Zhu H."/>
        </authorList>
    </citation>
    <scope>NUCLEOTIDE SEQUENCE [LARGE SCALE GENOMIC DNA]</scope>
    <source>
        <strain evidence="3">1PNM-20</strain>
    </source>
</reference>
<protein>
    <submittedName>
        <fullName evidence="2">Uncharacterized protein</fullName>
    </submittedName>
</protein>
<sequence length="122" mass="13066">MSSTPPDYAAFFRSMLGEWEKATNSMGGQTLKSEEFVRMLGGATAATSHAQEAFRGVMERALAAANMPSRAEIEDISARLARIEGALFRMEAKLAELAPAATEKPAPAGPTRNRKPPETPEG</sequence>
<dbReference type="EMBL" id="NSLI01000005">
    <property type="protein sequence ID" value="PAX06652.1"/>
    <property type="molecule type" value="Genomic_DNA"/>
</dbReference>
<evidence type="ECO:0000256" key="1">
    <source>
        <dbReference type="SAM" id="MobiDB-lite"/>
    </source>
</evidence>
<name>A0A2A2SBV1_9SPHN</name>
<dbReference type="RefSeq" id="WP_095999397.1">
    <property type="nucleotide sequence ID" value="NZ_NSLI01000005.1"/>
</dbReference>
<evidence type="ECO:0000313" key="2">
    <source>
        <dbReference type="EMBL" id="PAX06652.1"/>
    </source>
</evidence>
<dbReference type="Proteomes" id="UP000218151">
    <property type="component" value="Unassembled WGS sequence"/>
</dbReference>
<feature type="region of interest" description="Disordered" evidence="1">
    <location>
        <begin position="97"/>
        <end position="122"/>
    </location>
</feature>
<dbReference type="GO" id="GO:0042619">
    <property type="term" value="P:poly-hydroxybutyrate biosynthetic process"/>
    <property type="evidence" value="ECO:0007669"/>
    <property type="project" value="UniProtKB-KW"/>
</dbReference>
<keyword evidence="3" id="KW-1185">Reference proteome</keyword>